<proteinExistence type="inferred from homology"/>
<evidence type="ECO:0000256" key="3">
    <source>
        <dbReference type="ARBA" id="ARBA00022448"/>
    </source>
</evidence>
<keyword evidence="6 9" id="KW-1133">Transmembrane helix</keyword>
<protein>
    <recommendedName>
        <fullName evidence="12">Manganese ABC transporter</fullName>
    </recommendedName>
</protein>
<gene>
    <name evidence="10" type="ORF">J42TS3_37530</name>
</gene>
<evidence type="ECO:0000256" key="5">
    <source>
        <dbReference type="ARBA" id="ARBA00022692"/>
    </source>
</evidence>
<name>A0ABQ4MFF9_9BACL</name>
<keyword evidence="3 8" id="KW-0813">Transport</keyword>
<feature type="transmembrane region" description="Helical" evidence="9">
    <location>
        <begin position="189"/>
        <end position="214"/>
    </location>
</feature>
<evidence type="ECO:0008006" key="12">
    <source>
        <dbReference type="Google" id="ProtNLM"/>
    </source>
</evidence>
<evidence type="ECO:0000256" key="6">
    <source>
        <dbReference type="ARBA" id="ARBA00022989"/>
    </source>
</evidence>
<dbReference type="Gene3D" id="1.10.3470.10">
    <property type="entry name" value="ABC transporter involved in vitamin B12 uptake, BtuC"/>
    <property type="match status" value="1"/>
</dbReference>
<evidence type="ECO:0000256" key="9">
    <source>
        <dbReference type="SAM" id="Phobius"/>
    </source>
</evidence>
<evidence type="ECO:0000256" key="2">
    <source>
        <dbReference type="ARBA" id="ARBA00008034"/>
    </source>
</evidence>
<feature type="transmembrane region" description="Helical" evidence="9">
    <location>
        <begin position="261"/>
        <end position="283"/>
    </location>
</feature>
<dbReference type="InterPro" id="IPR001626">
    <property type="entry name" value="ABC_TroCD"/>
</dbReference>
<keyword evidence="7 9" id="KW-0472">Membrane</keyword>
<organism evidence="10 11">
    <name type="scientific">Paenibacillus vini</name>
    <dbReference type="NCBI Taxonomy" id="1476024"/>
    <lineage>
        <taxon>Bacteria</taxon>
        <taxon>Bacillati</taxon>
        <taxon>Bacillota</taxon>
        <taxon>Bacilli</taxon>
        <taxon>Bacillales</taxon>
        <taxon>Paenibacillaceae</taxon>
        <taxon>Paenibacillus</taxon>
    </lineage>
</organism>
<comment type="caution">
    <text evidence="10">The sequence shown here is derived from an EMBL/GenBank/DDBJ whole genome shotgun (WGS) entry which is preliminary data.</text>
</comment>
<reference evidence="10 11" key="1">
    <citation type="submission" date="2021-03" db="EMBL/GenBank/DDBJ databases">
        <title>Antimicrobial resistance genes in bacteria isolated from Japanese honey, and their potential for conferring macrolide and lincosamide resistance in the American foulbrood pathogen Paenibacillus larvae.</title>
        <authorList>
            <person name="Okamoto M."/>
            <person name="Kumagai M."/>
            <person name="Kanamori H."/>
            <person name="Takamatsu D."/>
        </authorList>
    </citation>
    <scope>NUCLEOTIDE SEQUENCE [LARGE SCALE GENOMIC DNA]</scope>
    <source>
        <strain evidence="10 11">J42TS3</strain>
    </source>
</reference>
<keyword evidence="5 8" id="KW-0812">Transmembrane</keyword>
<dbReference type="InterPro" id="IPR037294">
    <property type="entry name" value="ABC_BtuC-like"/>
</dbReference>
<comment type="similarity">
    <text evidence="2 8">Belongs to the ABC-3 integral membrane protein family.</text>
</comment>
<dbReference type="EMBL" id="BOSL01000013">
    <property type="protein sequence ID" value="GIP54718.1"/>
    <property type="molecule type" value="Genomic_DNA"/>
</dbReference>
<accession>A0ABQ4MFF9</accession>
<dbReference type="PANTHER" id="PTHR30477:SF3">
    <property type="entry name" value="METAL TRANSPORT SYSTEM MEMBRANE PROTEIN CT_069-RELATED"/>
    <property type="match status" value="1"/>
</dbReference>
<feature type="transmembrane region" description="Helical" evidence="9">
    <location>
        <begin position="137"/>
        <end position="163"/>
    </location>
</feature>
<dbReference type="CDD" id="cd06550">
    <property type="entry name" value="TM_ABC_iron-siderophores_like"/>
    <property type="match status" value="1"/>
</dbReference>
<evidence type="ECO:0000256" key="4">
    <source>
        <dbReference type="ARBA" id="ARBA00022475"/>
    </source>
</evidence>
<dbReference type="PANTHER" id="PTHR30477">
    <property type="entry name" value="ABC-TRANSPORTER METAL-BINDING PROTEIN"/>
    <property type="match status" value="1"/>
</dbReference>
<feature type="transmembrane region" description="Helical" evidence="9">
    <location>
        <begin position="69"/>
        <end position="92"/>
    </location>
</feature>
<keyword evidence="4" id="KW-1003">Cell membrane</keyword>
<evidence type="ECO:0000256" key="8">
    <source>
        <dbReference type="RuleBase" id="RU003943"/>
    </source>
</evidence>
<dbReference type="RefSeq" id="WP_213655927.1">
    <property type="nucleotide sequence ID" value="NZ_BOSL01000013.1"/>
</dbReference>
<keyword evidence="11" id="KW-1185">Reference proteome</keyword>
<sequence>MLLTFINWITDPNMQWILMGSLLLGLGSGVIGSFTFLRKQSLLGDALAHAALPGICIAFMLTGVKSIGLFMLGAIVSGMLATFGIHAITRYSRIKQDAALGIVLSVFFGIGVVMMTKIQHSGNGNQSGLDKYMFGQAASMMLSDVYLVGIVSLILIAVCTLLFKEFKLVSFDPGFARGMGIKVGLFEQLLLLMTVIAVVVGIQAVGVVLVAALLITPAVAARYWTYALGVMIVLAGVFGALSGVTGTLISGTLSNLPTGPVTVLAATSLFLVSVVFAPGRGLASKLLRRIRQRNEVRRGFETVVMDGERAVISNRAHAAERSGD</sequence>
<dbReference type="SUPFAM" id="SSF81345">
    <property type="entry name" value="ABC transporter involved in vitamin B12 uptake, BtuC"/>
    <property type="match status" value="1"/>
</dbReference>
<evidence type="ECO:0000256" key="7">
    <source>
        <dbReference type="ARBA" id="ARBA00023136"/>
    </source>
</evidence>
<dbReference type="Pfam" id="PF00950">
    <property type="entry name" value="ABC-3"/>
    <property type="match status" value="1"/>
</dbReference>
<comment type="subcellular location">
    <subcellularLocation>
        <location evidence="1 8">Cell membrane</location>
        <topology evidence="1 8">Multi-pass membrane protein</topology>
    </subcellularLocation>
</comment>
<evidence type="ECO:0000313" key="10">
    <source>
        <dbReference type="EMBL" id="GIP54718.1"/>
    </source>
</evidence>
<feature type="transmembrane region" description="Helical" evidence="9">
    <location>
        <begin position="98"/>
        <end position="116"/>
    </location>
</feature>
<evidence type="ECO:0000313" key="11">
    <source>
        <dbReference type="Proteomes" id="UP000679992"/>
    </source>
</evidence>
<evidence type="ECO:0000256" key="1">
    <source>
        <dbReference type="ARBA" id="ARBA00004651"/>
    </source>
</evidence>
<feature type="transmembrane region" description="Helical" evidence="9">
    <location>
        <begin position="226"/>
        <end position="249"/>
    </location>
</feature>
<dbReference type="Proteomes" id="UP000679992">
    <property type="component" value="Unassembled WGS sequence"/>
</dbReference>
<feature type="transmembrane region" description="Helical" evidence="9">
    <location>
        <begin position="16"/>
        <end position="36"/>
    </location>
</feature>